<keyword evidence="4" id="KW-1185">Reference proteome</keyword>
<dbReference type="EMBL" id="CP047475">
    <property type="protein sequence ID" value="QIA63071.1"/>
    <property type="molecule type" value="Genomic_DNA"/>
</dbReference>
<evidence type="ECO:0000259" key="2">
    <source>
        <dbReference type="SMART" id="SM00867"/>
    </source>
</evidence>
<reference evidence="3 4" key="1">
    <citation type="submission" date="2020-01" db="EMBL/GenBank/DDBJ databases">
        <title>Whole genome and functional gene identification of agarase of Vibrio HN897.</title>
        <authorList>
            <person name="Liu Y."/>
            <person name="Zhao Z."/>
        </authorList>
    </citation>
    <scope>NUCLEOTIDE SEQUENCE [LARGE SCALE GENOMIC DNA]</scope>
    <source>
        <strain evidence="3 4">HN897</strain>
    </source>
</reference>
<proteinExistence type="predicted"/>
<dbReference type="AlphaFoldDB" id="A0A7Z2T2I2"/>
<dbReference type="Proteomes" id="UP000464262">
    <property type="component" value="Chromosome 1"/>
</dbReference>
<feature type="signal peptide" evidence="1">
    <location>
        <begin position="1"/>
        <end position="23"/>
    </location>
</feature>
<feature type="domain" description="Lipid/polyisoprenoid-binding YceI-like" evidence="2">
    <location>
        <begin position="26"/>
        <end position="191"/>
    </location>
</feature>
<dbReference type="Pfam" id="PF04264">
    <property type="entry name" value="YceI"/>
    <property type="match status" value="1"/>
</dbReference>
<evidence type="ECO:0000313" key="4">
    <source>
        <dbReference type="Proteomes" id="UP000464262"/>
    </source>
</evidence>
<organism evidence="3 4">
    <name type="scientific">Vibrio astriarenae</name>
    <dbReference type="NCBI Taxonomy" id="1481923"/>
    <lineage>
        <taxon>Bacteria</taxon>
        <taxon>Pseudomonadati</taxon>
        <taxon>Pseudomonadota</taxon>
        <taxon>Gammaproteobacteria</taxon>
        <taxon>Vibrionales</taxon>
        <taxon>Vibrionaceae</taxon>
        <taxon>Vibrio</taxon>
    </lineage>
</organism>
<dbReference type="InterPro" id="IPR036761">
    <property type="entry name" value="TTHA0802/YceI-like_sf"/>
</dbReference>
<dbReference type="SMART" id="SM00867">
    <property type="entry name" value="YceI"/>
    <property type="match status" value="1"/>
</dbReference>
<dbReference type="RefSeq" id="WP_164647976.1">
    <property type="nucleotide sequence ID" value="NZ_CP047475.1"/>
</dbReference>
<gene>
    <name evidence="3" type="ORF">GT360_05885</name>
</gene>
<dbReference type="KEGG" id="vas:GT360_05885"/>
<dbReference type="Gene3D" id="2.40.128.110">
    <property type="entry name" value="Lipid/polyisoprenoid-binding, YceI-like"/>
    <property type="match status" value="1"/>
</dbReference>
<dbReference type="SUPFAM" id="SSF101874">
    <property type="entry name" value="YceI-like"/>
    <property type="match status" value="1"/>
</dbReference>
<name>A0A7Z2T2I2_9VIBR</name>
<evidence type="ECO:0000313" key="3">
    <source>
        <dbReference type="EMBL" id="QIA63071.1"/>
    </source>
</evidence>
<keyword evidence="1" id="KW-0732">Signal</keyword>
<feature type="chain" id="PRO_5031502133" evidence="1">
    <location>
        <begin position="24"/>
        <end position="194"/>
    </location>
</feature>
<sequence length="194" mass="20537">MRQIIVASLFAFVYGSFSFSALAADSYQVDTDVSSVSFSTIKKQYIVEPAVITGLSGSLDENGKLSVSIPIKNIDTGVSIRNDRLGELFFNIATYPDVGVSAEVPMELMEGDTVIIQATIPASVTMYGKTQTLEFSLNLVRVGDVISVFSIKPVIVDSTLFGIPAESLTALSSTVGAIPISSSVAANVSLILKK</sequence>
<dbReference type="InterPro" id="IPR007372">
    <property type="entry name" value="Lipid/polyisoprenoid-bd_YceI"/>
</dbReference>
<evidence type="ECO:0000256" key="1">
    <source>
        <dbReference type="SAM" id="SignalP"/>
    </source>
</evidence>
<accession>A0A7Z2T2I2</accession>
<protein>
    <submittedName>
        <fullName evidence="3">YceI family protein</fullName>
    </submittedName>
</protein>